<dbReference type="Proteomes" id="UP000525923">
    <property type="component" value="Unassembled WGS sequence"/>
</dbReference>
<protein>
    <submittedName>
        <fullName evidence="2">Effector-binding domain-containing protein</fullName>
    </submittedName>
</protein>
<dbReference type="Gene3D" id="3.20.80.10">
    <property type="entry name" value="Regulatory factor, effector binding domain"/>
    <property type="match status" value="1"/>
</dbReference>
<organism evidence="2 3">
    <name type="scientific">Planococcus koreensis</name>
    <dbReference type="NCBI Taxonomy" id="112331"/>
    <lineage>
        <taxon>Bacteria</taxon>
        <taxon>Bacillati</taxon>
        <taxon>Bacillota</taxon>
        <taxon>Bacilli</taxon>
        <taxon>Bacillales</taxon>
        <taxon>Caryophanaceae</taxon>
        <taxon>Planococcus</taxon>
    </lineage>
</organism>
<dbReference type="RefSeq" id="WP_135503967.1">
    <property type="nucleotide sequence ID" value="NZ_JACHHE010000001.1"/>
</dbReference>
<feature type="domain" description="AraC effector-binding" evidence="1">
    <location>
        <begin position="7"/>
        <end position="168"/>
    </location>
</feature>
<dbReference type="InterPro" id="IPR029442">
    <property type="entry name" value="GyrI-like"/>
</dbReference>
<evidence type="ECO:0000313" key="3">
    <source>
        <dbReference type="Proteomes" id="UP000525923"/>
    </source>
</evidence>
<dbReference type="SMART" id="SM00871">
    <property type="entry name" value="AraC_E_bind"/>
    <property type="match status" value="1"/>
</dbReference>
<evidence type="ECO:0000313" key="2">
    <source>
        <dbReference type="EMBL" id="MBB5179230.1"/>
    </source>
</evidence>
<dbReference type="OrthoDB" id="64208at2"/>
<dbReference type="Pfam" id="PF06445">
    <property type="entry name" value="GyrI-like"/>
    <property type="match status" value="1"/>
</dbReference>
<proteinExistence type="predicted"/>
<dbReference type="SUPFAM" id="SSF55136">
    <property type="entry name" value="Probable bacterial effector-binding domain"/>
    <property type="match status" value="1"/>
</dbReference>
<name>A0A7W8FT66_9BACL</name>
<evidence type="ECO:0000259" key="1">
    <source>
        <dbReference type="SMART" id="SM00871"/>
    </source>
</evidence>
<dbReference type="EMBL" id="JACHHE010000001">
    <property type="protein sequence ID" value="MBB5179230.1"/>
    <property type="molecule type" value="Genomic_DNA"/>
</dbReference>
<accession>A0A7W8FT66</accession>
<comment type="caution">
    <text evidence="2">The sequence shown here is derived from an EMBL/GenBank/DDBJ whole genome shotgun (WGS) entry which is preliminary data.</text>
</comment>
<keyword evidence="3" id="KW-1185">Reference proteome</keyword>
<sequence length="173" mass="20058">MARRYISEPIVEYQMEKPYAAIAFETVDVEWEEAAALIPEIVEWLQKRKLKAEGMPLYRYWCSSGGDEAFTLEIGVPVDRMAAGDERVVVSTIPGGSYLKAIHRGHPDNLPESHEALVQWAQAEGLEFDKRWEEEYEIWNGRFEIFLTDPEIEPDPEKWEIEILLLLVRYEAA</sequence>
<dbReference type="InterPro" id="IPR011256">
    <property type="entry name" value="Reg_factor_effector_dom_sf"/>
</dbReference>
<reference evidence="2 3" key="1">
    <citation type="submission" date="2020-08" db="EMBL/GenBank/DDBJ databases">
        <title>Genomic Encyclopedia of Type Strains, Phase IV (KMG-IV): sequencing the most valuable type-strain genomes for metagenomic binning, comparative biology and taxonomic classification.</title>
        <authorList>
            <person name="Goeker M."/>
        </authorList>
    </citation>
    <scope>NUCLEOTIDE SEQUENCE [LARGE SCALE GENOMIC DNA]</scope>
    <source>
        <strain evidence="2 3">DSM 15895</strain>
    </source>
</reference>
<dbReference type="InterPro" id="IPR010499">
    <property type="entry name" value="AraC_E-bd"/>
</dbReference>
<gene>
    <name evidence="2" type="ORF">HNQ44_000652</name>
</gene>
<dbReference type="AlphaFoldDB" id="A0A7W8FT66"/>